<dbReference type="Proteomes" id="UP000198875">
    <property type="component" value="Unassembled WGS sequence"/>
</dbReference>
<gene>
    <name evidence="1" type="ORF">BN971_02046</name>
</gene>
<reference evidence="1 2" key="1">
    <citation type="submission" date="2015-03" db="EMBL/GenBank/DDBJ databases">
        <authorList>
            <person name="Murphy D."/>
        </authorList>
    </citation>
    <scope>NUCLEOTIDE SEQUENCE [LARGE SCALE GENOMIC DNA]</scope>
    <source>
        <strain evidence="1 2">DSM 44277</strain>
    </source>
</reference>
<protein>
    <submittedName>
        <fullName evidence="1">Uncharacterized protein</fullName>
    </submittedName>
</protein>
<proteinExistence type="predicted"/>
<dbReference type="AlphaFoldDB" id="A0A0U0W9G3"/>
<sequence>MGSHEVATDTQYQAGLDEITAKDSVMKIVCGGG</sequence>
<organism evidence="1 2">
    <name type="scientific">Mycobacterium bohemicum DSM 44277</name>
    <dbReference type="NCBI Taxonomy" id="1236609"/>
    <lineage>
        <taxon>Bacteria</taxon>
        <taxon>Bacillati</taxon>
        <taxon>Actinomycetota</taxon>
        <taxon>Actinomycetes</taxon>
        <taxon>Mycobacteriales</taxon>
        <taxon>Mycobacteriaceae</taxon>
        <taxon>Mycobacterium</taxon>
    </lineage>
</organism>
<evidence type="ECO:0000313" key="1">
    <source>
        <dbReference type="EMBL" id="CPR10775.1"/>
    </source>
</evidence>
<dbReference type="EMBL" id="CSTD01000002">
    <property type="protein sequence ID" value="CPR10775.1"/>
    <property type="molecule type" value="Genomic_DNA"/>
</dbReference>
<name>A0A0U0W9G3_MYCBE</name>
<evidence type="ECO:0000313" key="2">
    <source>
        <dbReference type="Proteomes" id="UP000198875"/>
    </source>
</evidence>
<accession>A0A0U0W9G3</accession>